<evidence type="ECO:0000313" key="3">
    <source>
        <dbReference type="EMBL" id="KAK4139970.1"/>
    </source>
</evidence>
<dbReference type="EMBL" id="MU853644">
    <property type="protein sequence ID" value="KAK4139970.1"/>
    <property type="molecule type" value="Genomic_DNA"/>
</dbReference>
<sequence length="330" mass="35338">MPGQFQIVMLNTWVFVTLLAAAFAQSFADYPRDNWPNLSTACLTAVNTTVACPKILAFSAENNTPRLPVEHLTDLCTTNCLDSLNDAKTAIQSACILPTDVMPAEYGSLPMTFIVDLLIYTYGLNCRRDAITQQYCDVLFLEWLNQPSSKLTDDQQCSDCMLGIMQQQLNSPFGYDEAFASAFVSVTSSCSKSGYAFTSPASYVAARIGSPTAASASPTAALDPGCVTIYTIQAGDTCESVAASQNVSTFAVYGPSGLKRACSSLPAVGQYICLSRPDGLPIPDVAVPSAAVPATGTVCTNYTNYVDTTIRDSVFQPQIPLNLEISNRCF</sequence>
<evidence type="ECO:0000259" key="2">
    <source>
        <dbReference type="PROSITE" id="PS51782"/>
    </source>
</evidence>
<dbReference type="PROSITE" id="PS51782">
    <property type="entry name" value="LYSM"/>
    <property type="match status" value="1"/>
</dbReference>
<keyword evidence="1" id="KW-0732">Signal</keyword>
<dbReference type="GeneID" id="87818743"/>
<gene>
    <name evidence="3" type="ORF">C8A04DRAFT_32541</name>
</gene>
<dbReference type="RefSeq" id="XP_062633341.1">
    <property type="nucleotide sequence ID" value="XM_062782130.1"/>
</dbReference>
<proteinExistence type="predicted"/>
<feature type="domain" description="LysM" evidence="2">
    <location>
        <begin position="228"/>
        <end position="274"/>
    </location>
</feature>
<comment type="caution">
    <text evidence="3">The sequence shown here is derived from an EMBL/GenBank/DDBJ whole genome shotgun (WGS) entry which is preliminary data.</text>
</comment>
<evidence type="ECO:0000313" key="4">
    <source>
        <dbReference type="Proteomes" id="UP001302676"/>
    </source>
</evidence>
<accession>A0AAN6ZI17</accession>
<dbReference type="CDD" id="cd00118">
    <property type="entry name" value="LysM"/>
    <property type="match status" value="1"/>
</dbReference>
<reference evidence="3" key="2">
    <citation type="submission" date="2023-05" db="EMBL/GenBank/DDBJ databases">
        <authorList>
            <consortium name="Lawrence Berkeley National Laboratory"/>
            <person name="Steindorff A."/>
            <person name="Hensen N."/>
            <person name="Bonometti L."/>
            <person name="Westerberg I."/>
            <person name="Brannstrom I.O."/>
            <person name="Guillou S."/>
            <person name="Cros-Aarteil S."/>
            <person name="Calhoun S."/>
            <person name="Haridas S."/>
            <person name="Kuo A."/>
            <person name="Mondo S."/>
            <person name="Pangilinan J."/>
            <person name="Riley R."/>
            <person name="Labutti K."/>
            <person name="Andreopoulos B."/>
            <person name="Lipzen A."/>
            <person name="Chen C."/>
            <person name="Yanf M."/>
            <person name="Daum C."/>
            <person name="Ng V."/>
            <person name="Clum A."/>
            <person name="Ohm R."/>
            <person name="Martin F."/>
            <person name="Silar P."/>
            <person name="Natvig D."/>
            <person name="Lalanne C."/>
            <person name="Gautier V."/>
            <person name="Ament-Velasquez S.L."/>
            <person name="Kruys A."/>
            <person name="Hutchinson M.I."/>
            <person name="Powell A.J."/>
            <person name="Barry K."/>
            <person name="Miller A.N."/>
            <person name="Grigoriev I.V."/>
            <person name="Debuchy R."/>
            <person name="Gladieux P."/>
            <person name="Thoren M.H."/>
            <person name="Johannesson H."/>
        </authorList>
    </citation>
    <scope>NUCLEOTIDE SEQUENCE</scope>
    <source>
        <strain evidence="3">CBS 141.50</strain>
    </source>
</reference>
<reference evidence="3" key="1">
    <citation type="journal article" date="2023" name="Mol. Phylogenet. Evol.">
        <title>Genome-scale phylogeny and comparative genomics of the fungal order Sordariales.</title>
        <authorList>
            <person name="Hensen N."/>
            <person name="Bonometti L."/>
            <person name="Westerberg I."/>
            <person name="Brannstrom I.O."/>
            <person name="Guillou S."/>
            <person name="Cros-Aarteil S."/>
            <person name="Calhoun S."/>
            <person name="Haridas S."/>
            <person name="Kuo A."/>
            <person name="Mondo S."/>
            <person name="Pangilinan J."/>
            <person name="Riley R."/>
            <person name="LaButti K."/>
            <person name="Andreopoulos B."/>
            <person name="Lipzen A."/>
            <person name="Chen C."/>
            <person name="Yan M."/>
            <person name="Daum C."/>
            <person name="Ng V."/>
            <person name="Clum A."/>
            <person name="Steindorff A."/>
            <person name="Ohm R.A."/>
            <person name="Martin F."/>
            <person name="Silar P."/>
            <person name="Natvig D.O."/>
            <person name="Lalanne C."/>
            <person name="Gautier V."/>
            <person name="Ament-Velasquez S.L."/>
            <person name="Kruys A."/>
            <person name="Hutchinson M.I."/>
            <person name="Powell A.J."/>
            <person name="Barry K."/>
            <person name="Miller A.N."/>
            <person name="Grigoriev I.V."/>
            <person name="Debuchy R."/>
            <person name="Gladieux P."/>
            <person name="Hiltunen Thoren M."/>
            <person name="Johannesson H."/>
        </authorList>
    </citation>
    <scope>NUCLEOTIDE SEQUENCE</scope>
    <source>
        <strain evidence="3">CBS 141.50</strain>
    </source>
</reference>
<dbReference type="AlphaFoldDB" id="A0AAN6ZI17"/>
<dbReference type="InterPro" id="IPR018392">
    <property type="entry name" value="LysM"/>
</dbReference>
<dbReference type="Gene3D" id="3.10.350.10">
    <property type="entry name" value="LysM domain"/>
    <property type="match status" value="1"/>
</dbReference>
<evidence type="ECO:0000256" key="1">
    <source>
        <dbReference type="SAM" id="SignalP"/>
    </source>
</evidence>
<name>A0AAN6ZI17_9PEZI</name>
<keyword evidence="4" id="KW-1185">Reference proteome</keyword>
<dbReference type="Proteomes" id="UP001302676">
    <property type="component" value="Unassembled WGS sequence"/>
</dbReference>
<protein>
    <recommendedName>
        <fullName evidence="2">LysM domain-containing protein</fullName>
    </recommendedName>
</protein>
<dbReference type="InterPro" id="IPR036779">
    <property type="entry name" value="LysM_dom_sf"/>
</dbReference>
<feature type="chain" id="PRO_5042925380" description="LysM domain-containing protein" evidence="1">
    <location>
        <begin position="29"/>
        <end position="330"/>
    </location>
</feature>
<organism evidence="3 4">
    <name type="scientific">Dichotomopilus funicola</name>
    <dbReference type="NCBI Taxonomy" id="1934379"/>
    <lineage>
        <taxon>Eukaryota</taxon>
        <taxon>Fungi</taxon>
        <taxon>Dikarya</taxon>
        <taxon>Ascomycota</taxon>
        <taxon>Pezizomycotina</taxon>
        <taxon>Sordariomycetes</taxon>
        <taxon>Sordariomycetidae</taxon>
        <taxon>Sordariales</taxon>
        <taxon>Chaetomiaceae</taxon>
        <taxon>Dichotomopilus</taxon>
    </lineage>
</organism>
<feature type="signal peptide" evidence="1">
    <location>
        <begin position="1"/>
        <end position="28"/>
    </location>
</feature>